<feature type="transmembrane region" description="Helical" evidence="1">
    <location>
        <begin position="28"/>
        <end position="50"/>
    </location>
</feature>
<evidence type="ECO:0000313" key="3">
    <source>
        <dbReference type="Proteomes" id="UP000022910"/>
    </source>
</evidence>
<name>A0A015JZ20_RHIIW</name>
<keyword evidence="1" id="KW-0812">Transmembrane</keyword>
<dbReference type="EMBL" id="JEMT01025956">
    <property type="protein sequence ID" value="EXX60329.1"/>
    <property type="molecule type" value="Genomic_DNA"/>
</dbReference>
<keyword evidence="1" id="KW-0472">Membrane</keyword>
<dbReference type="HOGENOM" id="CLU_066923_0_0_1"/>
<comment type="caution">
    <text evidence="2">The sequence shown here is derived from an EMBL/GenBank/DDBJ whole genome shotgun (WGS) entry which is preliminary data.</text>
</comment>
<proteinExistence type="predicted"/>
<protein>
    <recommendedName>
        <fullName evidence="4">Transmembrane protein</fullName>
    </recommendedName>
</protein>
<feature type="transmembrane region" description="Helical" evidence="1">
    <location>
        <begin position="245"/>
        <end position="271"/>
    </location>
</feature>
<evidence type="ECO:0000256" key="1">
    <source>
        <dbReference type="SAM" id="Phobius"/>
    </source>
</evidence>
<accession>A0A015JZ20</accession>
<keyword evidence="1" id="KW-1133">Transmembrane helix</keyword>
<feature type="transmembrane region" description="Helical" evidence="1">
    <location>
        <begin position="188"/>
        <end position="209"/>
    </location>
</feature>
<dbReference type="Proteomes" id="UP000022910">
    <property type="component" value="Unassembled WGS sequence"/>
</dbReference>
<feature type="transmembrane region" description="Helical" evidence="1">
    <location>
        <begin position="106"/>
        <end position="132"/>
    </location>
</feature>
<reference evidence="2 3" key="1">
    <citation type="submission" date="2014-02" db="EMBL/GenBank/DDBJ databases">
        <title>Single nucleus genome sequencing reveals high similarity among nuclei of an endomycorrhizal fungus.</title>
        <authorList>
            <person name="Lin K."/>
            <person name="Geurts R."/>
            <person name="Zhang Z."/>
            <person name="Limpens E."/>
            <person name="Saunders D.G."/>
            <person name="Mu D."/>
            <person name="Pang E."/>
            <person name="Cao H."/>
            <person name="Cha H."/>
            <person name="Lin T."/>
            <person name="Zhou Q."/>
            <person name="Shang Y."/>
            <person name="Li Y."/>
            <person name="Ivanov S."/>
            <person name="Sharma T."/>
            <person name="Velzen R.V."/>
            <person name="Ruijter N.D."/>
            <person name="Aanen D.K."/>
            <person name="Win J."/>
            <person name="Kamoun S."/>
            <person name="Bisseling T."/>
            <person name="Huang S."/>
        </authorList>
    </citation>
    <scope>NUCLEOTIDE SEQUENCE [LARGE SCALE GENOMIC DNA]</scope>
    <source>
        <strain evidence="3">DAOM197198w</strain>
    </source>
</reference>
<gene>
    <name evidence="2" type="ORF">RirG_180900</name>
</gene>
<feature type="transmembrane region" description="Helical" evidence="1">
    <location>
        <begin position="283"/>
        <end position="310"/>
    </location>
</feature>
<evidence type="ECO:0008006" key="4">
    <source>
        <dbReference type="Google" id="ProtNLM"/>
    </source>
</evidence>
<sequence length="351" mass="39101">MPPSTLSDCSGSLSFTKLLCRVSGSQLWVYYTAIIICIVVSLFALSVLLYKYFHDKSPLWGDHLFEPITGFLFWVTIHSLFRALDLTIVAIDLFPYSIIFESFINYAGWTCGQFAIVTYIAGTFKAIPKLAFHRPTDIRHGREPLIPGHRTVLIVYWGYIIYIGVIVTVFSCLKGYAVQKENLILYKLTQGILLISLSIANIICILGLVKYGRFLVVLTTESVRLVSSGEEKQQTHKTHLKKLKIINFALTAIVTWSSIICITWAVVILAYSKSSYALKSSPASLFTMILSFTTHIGYSITMMASILAIIHGELCPKYMGNTEILSFVTTCSDSNEIEGFGGVGNINHSIT</sequence>
<evidence type="ECO:0000313" key="2">
    <source>
        <dbReference type="EMBL" id="EXX60329.1"/>
    </source>
</evidence>
<organism evidence="2 3">
    <name type="scientific">Rhizophagus irregularis (strain DAOM 197198w)</name>
    <name type="common">Glomus intraradices</name>
    <dbReference type="NCBI Taxonomy" id="1432141"/>
    <lineage>
        <taxon>Eukaryota</taxon>
        <taxon>Fungi</taxon>
        <taxon>Fungi incertae sedis</taxon>
        <taxon>Mucoromycota</taxon>
        <taxon>Glomeromycotina</taxon>
        <taxon>Glomeromycetes</taxon>
        <taxon>Glomerales</taxon>
        <taxon>Glomeraceae</taxon>
        <taxon>Rhizophagus</taxon>
    </lineage>
</organism>
<feature type="transmembrane region" description="Helical" evidence="1">
    <location>
        <begin position="71"/>
        <end position="94"/>
    </location>
</feature>
<dbReference type="SMR" id="A0A015JZ20"/>
<dbReference type="OrthoDB" id="2418080at2759"/>
<dbReference type="AlphaFoldDB" id="A0A015JZ20"/>
<keyword evidence="3" id="KW-1185">Reference proteome</keyword>
<feature type="transmembrane region" description="Helical" evidence="1">
    <location>
        <begin position="153"/>
        <end position="176"/>
    </location>
</feature>